<proteinExistence type="predicted"/>
<sequence>MSRCKRLKWHEPNLQWESIGEIEKELKGYQRVEQFDEFWKRLREMESRISRIESRIHNGDFGEYLQETWDTVKKPFVFAKSCICNRLKRASSKEASQ</sequence>
<name>A0A6A5GQE2_CAERE</name>
<reference evidence="1 2" key="1">
    <citation type="submission" date="2019-12" db="EMBL/GenBank/DDBJ databases">
        <title>Chromosome-level assembly of the Caenorhabditis remanei genome.</title>
        <authorList>
            <person name="Teterina A.A."/>
            <person name="Willis J.H."/>
            <person name="Phillips P.C."/>
        </authorList>
    </citation>
    <scope>NUCLEOTIDE SEQUENCE [LARGE SCALE GENOMIC DNA]</scope>
    <source>
        <strain evidence="1 2">PX506</strain>
        <tissue evidence="1">Whole organism</tissue>
    </source>
</reference>
<comment type="caution">
    <text evidence="1">The sequence shown here is derived from an EMBL/GenBank/DDBJ whole genome shotgun (WGS) entry which is preliminary data.</text>
</comment>
<dbReference type="KEGG" id="crq:GCK72_013199"/>
<dbReference type="AlphaFoldDB" id="A0A6A5GQE2"/>
<dbReference type="Proteomes" id="UP000483820">
    <property type="component" value="Chromosome IV"/>
</dbReference>
<gene>
    <name evidence="1" type="ORF">GCK72_013199</name>
</gene>
<dbReference type="GeneID" id="78775746"/>
<dbReference type="CTD" id="78775746"/>
<evidence type="ECO:0000313" key="2">
    <source>
        <dbReference type="Proteomes" id="UP000483820"/>
    </source>
</evidence>
<organism evidence="1 2">
    <name type="scientific">Caenorhabditis remanei</name>
    <name type="common">Caenorhabditis vulgaris</name>
    <dbReference type="NCBI Taxonomy" id="31234"/>
    <lineage>
        <taxon>Eukaryota</taxon>
        <taxon>Metazoa</taxon>
        <taxon>Ecdysozoa</taxon>
        <taxon>Nematoda</taxon>
        <taxon>Chromadorea</taxon>
        <taxon>Rhabditida</taxon>
        <taxon>Rhabditina</taxon>
        <taxon>Rhabditomorpha</taxon>
        <taxon>Rhabditoidea</taxon>
        <taxon>Rhabditidae</taxon>
        <taxon>Peloderinae</taxon>
        <taxon>Caenorhabditis</taxon>
    </lineage>
</organism>
<evidence type="ECO:0000313" key="1">
    <source>
        <dbReference type="EMBL" id="KAF1756745.1"/>
    </source>
</evidence>
<dbReference type="EMBL" id="WUAV01000004">
    <property type="protein sequence ID" value="KAF1756745.1"/>
    <property type="molecule type" value="Genomic_DNA"/>
</dbReference>
<protein>
    <submittedName>
        <fullName evidence="1">Uncharacterized protein</fullName>
    </submittedName>
</protein>
<dbReference type="RefSeq" id="XP_053584482.1">
    <property type="nucleotide sequence ID" value="XM_053729710.1"/>
</dbReference>
<accession>A0A6A5GQE2</accession>